<organism evidence="1">
    <name type="scientific">Rattus norvegicus</name>
    <name type="common">Rat</name>
    <dbReference type="NCBI Taxonomy" id="10116"/>
    <lineage>
        <taxon>Eukaryota</taxon>
        <taxon>Metazoa</taxon>
        <taxon>Chordata</taxon>
        <taxon>Craniata</taxon>
        <taxon>Vertebrata</taxon>
        <taxon>Euteleostomi</taxon>
        <taxon>Mammalia</taxon>
        <taxon>Eutheria</taxon>
        <taxon>Euarchontoglires</taxon>
        <taxon>Glires</taxon>
        <taxon>Rodentia</taxon>
        <taxon>Myomorpha</taxon>
        <taxon>Muroidea</taxon>
        <taxon>Muridae</taxon>
        <taxon>Murinae</taxon>
        <taxon>Rattus</taxon>
    </lineage>
</organism>
<gene>
    <name evidence="1" type="primary">HYPRG-1</name>
</gene>
<name>A1IGK8_RAT</name>
<protein>
    <submittedName>
        <fullName evidence="1">Hypoxia-related retinal glial protein-1</fullName>
    </submittedName>
</protein>
<feature type="non-terminal residue" evidence="1">
    <location>
        <position position="1"/>
    </location>
</feature>
<accession>A1IGK8</accession>
<sequence length="45" mass="4806">KKQTNKNKNKTPGSVCVAHVLTGAWSNWGGGVPETEFPPSPCQKP</sequence>
<proteinExistence type="evidence at transcript level"/>
<dbReference type="AlphaFoldDB" id="A1IGK8"/>
<reference evidence="1" key="1">
    <citation type="submission" date="2004-03" db="EMBL/GenBank/DDBJ databases">
        <title>A Newly discovered Hypoxia-related Gene in Mouse Retinal Glial Cell.</title>
        <authorList>
            <person name="Kashiwagi K."/>
            <person name="Iizuka Y."/>
            <person name="Mabuchi T."/>
            <person name="Okada Y."/>
            <person name="Maeda S."/>
            <person name="Araie M."/>
            <person name="Tsukaraha S."/>
        </authorList>
    </citation>
    <scope>NUCLEOTIDE SEQUENCE</scope>
</reference>
<dbReference type="EMBL" id="AB175826">
    <property type="protein sequence ID" value="BAF43702.1"/>
    <property type="molecule type" value="mRNA"/>
</dbReference>
<evidence type="ECO:0000313" key="1">
    <source>
        <dbReference type="EMBL" id="BAF43702.1"/>
    </source>
</evidence>